<gene>
    <name evidence="9" type="ORF">MVES_001634</name>
</gene>
<evidence type="ECO:0000256" key="6">
    <source>
        <dbReference type="ARBA" id="ARBA00033752"/>
    </source>
</evidence>
<name>A0A2N1JCJ6_9BASI</name>
<evidence type="ECO:0000256" key="2">
    <source>
        <dbReference type="ARBA" id="ARBA00022946"/>
    </source>
</evidence>
<protein>
    <recommendedName>
        <fullName evidence="7">Large ribosomal subunit protein mL54</fullName>
    </recommendedName>
</protein>
<evidence type="ECO:0000256" key="1">
    <source>
        <dbReference type="ARBA" id="ARBA00004173"/>
    </source>
</evidence>
<organism evidence="9 10">
    <name type="scientific">Malassezia vespertilionis</name>
    <dbReference type="NCBI Taxonomy" id="2020962"/>
    <lineage>
        <taxon>Eukaryota</taxon>
        <taxon>Fungi</taxon>
        <taxon>Dikarya</taxon>
        <taxon>Basidiomycota</taxon>
        <taxon>Ustilaginomycotina</taxon>
        <taxon>Malasseziomycetes</taxon>
        <taxon>Malasseziales</taxon>
        <taxon>Malasseziaceae</taxon>
        <taxon>Malassezia</taxon>
    </lineage>
</organism>
<keyword evidence="2" id="KW-0809">Transit peptide</keyword>
<keyword evidence="4" id="KW-0496">Mitochondrion</keyword>
<dbReference type="GO" id="GO:0003735">
    <property type="term" value="F:structural constituent of ribosome"/>
    <property type="evidence" value="ECO:0007669"/>
    <property type="project" value="TreeGrafter"/>
</dbReference>
<dbReference type="PANTHER" id="PTHR28595:SF1">
    <property type="entry name" value="LARGE RIBOSOMAL SUBUNIT PROTEIN ML54"/>
    <property type="match status" value="1"/>
</dbReference>
<evidence type="ECO:0000256" key="5">
    <source>
        <dbReference type="ARBA" id="ARBA00023274"/>
    </source>
</evidence>
<feature type="region of interest" description="Disordered" evidence="8">
    <location>
        <begin position="160"/>
        <end position="181"/>
    </location>
</feature>
<evidence type="ECO:0000256" key="7">
    <source>
        <dbReference type="ARBA" id="ARBA00035179"/>
    </source>
</evidence>
<proteinExistence type="inferred from homology"/>
<dbReference type="InterPro" id="IPR013870">
    <property type="entry name" value="Ribosomal_mL54"/>
</dbReference>
<dbReference type="OrthoDB" id="10252718at2759"/>
<evidence type="ECO:0000256" key="8">
    <source>
        <dbReference type="SAM" id="MobiDB-lite"/>
    </source>
</evidence>
<dbReference type="AlphaFoldDB" id="A0A2N1JCJ6"/>
<keyword evidence="3" id="KW-0689">Ribosomal protein</keyword>
<dbReference type="STRING" id="2020962.A0A2N1JCJ6"/>
<dbReference type="GO" id="GO:0005762">
    <property type="term" value="C:mitochondrial large ribosomal subunit"/>
    <property type="evidence" value="ECO:0007669"/>
    <property type="project" value="TreeGrafter"/>
</dbReference>
<dbReference type="PANTHER" id="PTHR28595">
    <property type="entry name" value="39S RIBOSOMAL PROTEIN L54, MITOCHONDRIAL"/>
    <property type="match status" value="1"/>
</dbReference>
<evidence type="ECO:0000313" key="10">
    <source>
        <dbReference type="Proteomes" id="UP000232875"/>
    </source>
</evidence>
<evidence type="ECO:0000313" key="9">
    <source>
        <dbReference type="EMBL" id="PKI84291.1"/>
    </source>
</evidence>
<sequence length="200" mass="21476">MRAGTRPVARALHRPTSVCLPLARAHACATRRFAHTGKEEGAPKSMDLPSAAPAGTVFKGLSIYKNQPDPVALPDSEYPPWLWELLEDPAVKPTKTLMVGDIDTTGLSKGEARAALKRSAKVARAHVRRQQEKEAKEAAKLLSMSAAQKAAVAARAAAKAAEDARPKTAVEVAGQEKDARRALRKKNRAAIKANNFVRST</sequence>
<dbReference type="Pfam" id="PF08561">
    <property type="entry name" value="Ribosomal_L37"/>
    <property type="match status" value="1"/>
</dbReference>
<accession>A0A2N1JCJ6</accession>
<comment type="similarity">
    <text evidence="6">Belongs to the mitochondrion-specific ribosomal protein mL54 family.</text>
</comment>
<evidence type="ECO:0000256" key="4">
    <source>
        <dbReference type="ARBA" id="ARBA00023128"/>
    </source>
</evidence>
<dbReference type="Proteomes" id="UP000232875">
    <property type="component" value="Unassembled WGS sequence"/>
</dbReference>
<dbReference type="EMBL" id="KZ454989">
    <property type="protein sequence ID" value="PKI84291.1"/>
    <property type="molecule type" value="Genomic_DNA"/>
</dbReference>
<evidence type="ECO:0000256" key="3">
    <source>
        <dbReference type="ARBA" id="ARBA00022980"/>
    </source>
</evidence>
<keyword evidence="5" id="KW-0687">Ribonucleoprotein</keyword>
<reference evidence="9 10" key="1">
    <citation type="submission" date="2017-10" db="EMBL/GenBank/DDBJ databases">
        <title>A novel species of cold-tolerant Malassezia isolated from bats.</title>
        <authorList>
            <person name="Lorch J.M."/>
            <person name="Palmer J.M."/>
            <person name="Vanderwolf K.J."/>
            <person name="Schmidt K.Z."/>
            <person name="Verant M.L."/>
            <person name="Weller T.J."/>
            <person name="Blehert D.S."/>
        </authorList>
    </citation>
    <scope>NUCLEOTIDE SEQUENCE [LARGE SCALE GENOMIC DNA]</scope>
    <source>
        <strain evidence="9 10">NWHC:44797-103</strain>
    </source>
</reference>
<keyword evidence="10" id="KW-1185">Reference proteome</keyword>
<comment type="subcellular location">
    <subcellularLocation>
        <location evidence="1">Mitochondrion</location>
    </subcellularLocation>
</comment>